<evidence type="ECO:0000256" key="4">
    <source>
        <dbReference type="ARBA" id="ARBA00022980"/>
    </source>
</evidence>
<dbReference type="Pfam" id="PF15433">
    <property type="entry name" value="MRP-S31"/>
    <property type="match status" value="1"/>
</dbReference>
<keyword evidence="3" id="KW-0809">Transit peptide</keyword>
<evidence type="ECO:0000256" key="2">
    <source>
        <dbReference type="ARBA" id="ARBA00011057"/>
    </source>
</evidence>
<dbReference type="VEuPathDB" id="VectorBase:HLOH_046838"/>
<dbReference type="AlphaFoldDB" id="A0A9J6H3H6"/>
<protein>
    <recommendedName>
        <fullName evidence="7">Small ribosomal subunit protein mS31</fullName>
    </recommendedName>
    <alternativeName>
        <fullName evidence="8">28S ribosomal protein S31, mitochondrial</fullName>
    </alternativeName>
</protein>
<evidence type="ECO:0000256" key="6">
    <source>
        <dbReference type="ARBA" id="ARBA00023274"/>
    </source>
</evidence>
<proteinExistence type="inferred from homology"/>
<dbReference type="OrthoDB" id="5989925at2759"/>
<keyword evidence="10" id="KW-1185">Reference proteome</keyword>
<dbReference type="PANTHER" id="PTHR13231:SF3">
    <property type="entry name" value="SMALL RIBOSOMAL SUBUNIT PROTEIN MS31"/>
    <property type="match status" value="1"/>
</dbReference>
<evidence type="ECO:0000256" key="1">
    <source>
        <dbReference type="ARBA" id="ARBA00004173"/>
    </source>
</evidence>
<evidence type="ECO:0000313" key="10">
    <source>
        <dbReference type="Proteomes" id="UP000821853"/>
    </source>
</evidence>
<dbReference type="PANTHER" id="PTHR13231">
    <property type="entry name" value="MITOCHONDRIAL RIBOSOMAL PROTEIN S31"/>
    <property type="match status" value="1"/>
</dbReference>
<dbReference type="Proteomes" id="UP000821853">
    <property type="component" value="Chromosome 9"/>
</dbReference>
<keyword evidence="4" id="KW-0689">Ribosomal protein</keyword>
<evidence type="ECO:0000256" key="8">
    <source>
        <dbReference type="ARBA" id="ARBA00035363"/>
    </source>
</evidence>
<reference evidence="9 10" key="1">
    <citation type="journal article" date="2020" name="Cell">
        <title>Large-Scale Comparative Analyses of Tick Genomes Elucidate Their Genetic Diversity and Vector Capacities.</title>
        <authorList>
            <consortium name="Tick Genome and Microbiome Consortium (TIGMIC)"/>
            <person name="Jia N."/>
            <person name="Wang J."/>
            <person name="Shi W."/>
            <person name="Du L."/>
            <person name="Sun Y."/>
            <person name="Zhan W."/>
            <person name="Jiang J.F."/>
            <person name="Wang Q."/>
            <person name="Zhang B."/>
            <person name="Ji P."/>
            <person name="Bell-Sakyi L."/>
            <person name="Cui X.M."/>
            <person name="Yuan T.T."/>
            <person name="Jiang B.G."/>
            <person name="Yang W.F."/>
            <person name="Lam T.T."/>
            <person name="Chang Q.C."/>
            <person name="Ding S.J."/>
            <person name="Wang X.J."/>
            <person name="Zhu J.G."/>
            <person name="Ruan X.D."/>
            <person name="Zhao L."/>
            <person name="Wei J.T."/>
            <person name="Ye R.Z."/>
            <person name="Que T.C."/>
            <person name="Du C.H."/>
            <person name="Zhou Y.H."/>
            <person name="Cheng J.X."/>
            <person name="Dai P.F."/>
            <person name="Guo W.B."/>
            <person name="Han X.H."/>
            <person name="Huang E.J."/>
            <person name="Li L.F."/>
            <person name="Wei W."/>
            <person name="Gao Y.C."/>
            <person name="Liu J.Z."/>
            <person name="Shao H.Z."/>
            <person name="Wang X."/>
            <person name="Wang C.C."/>
            <person name="Yang T.C."/>
            <person name="Huo Q.B."/>
            <person name="Li W."/>
            <person name="Chen H.Y."/>
            <person name="Chen S.E."/>
            <person name="Zhou L.G."/>
            <person name="Ni X.B."/>
            <person name="Tian J.H."/>
            <person name="Sheng Y."/>
            <person name="Liu T."/>
            <person name="Pan Y.S."/>
            <person name="Xia L.Y."/>
            <person name="Li J."/>
            <person name="Zhao F."/>
            <person name="Cao W.C."/>
        </authorList>
    </citation>
    <scope>NUCLEOTIDE SEQUENCE [LARGE SCALE GENOMIC DNA]</scope>
    <source>
        <strain evidence="9">HaeL-2018</strain>
    </source>
</reference>
<comment type="caution">
    <text evidence="9">The sequence shown here is derived from an EMBL/GenBank/DDBJ whole genome shotgun (WGS) entry which is preliminary data.</text>
</comment>
<dbReference type="EMBL" id="JABSTR010000011">
    <property type="protein sequence ID" value="KAH9382338.1"/>
    <property type="molecule type" value="Genomic_DNA"/>
</dbReference>
<keyword evidence="5" id="KW-0496">Mitochondrion</keyword>
<organism evidence="9 10">
    <name type="scientific">Haemaphysalis longicornis</name>
    <name type="common">Bush tick</name>
    <dbReference type="NCBI Taxonomy" id="44386"/>
    <lineage>
        <taxon>Eukaryota</taxon>
        <taxon>Metazoa</taxon>
        <taxon>Ecdysozoa</taxon>
        <taxon>Arthropoda</taxon>
        <taxon>Chelicerata</taxon>
        <taxon>Arachnida</taxon>
        <taxon>Acari</taxon>
        <taxon>Parasitiformes</taxon>
        <taxon>Ixodida</taxon>
        <taxon>Ixodoidea</taxon>
        <taxon>Ixodidae</taxon>
        <taxon>Haemaphysalinae</taxon>
        <taxon>Haemaphysalis</taxon>
    </lineage>
</organism>
<sequence>MSAVCRGADWSTNPVRSVGDAEGEAETGEQQLDGATRLGIFSRDVQENRGKWCLALLFAGVEAQLETWGALHRRELLVNPPPKNAYEEMMLWTEQGKLWHYPIDNEAGLPPCESFAEHVFLEELIADFPERGPIRHFMELVLVGLSKNPHISVQRKREHIHWFREYFRNKAAVLEASGLLPRDTLSSPQARGKRRPPYAIKGAFWCPLCCLRGTPCNLCCSVPRWDRLLPQHKPGFLWGGKWKCAGSVKEF</sequence>
<keyword evidence="6" id="KW-0687">Ribonucleoprotein</keyword>
<evidence type="ECO:0000256" key="5">
    <source>
        <dbReference type="ARBA" id="ARBA00023128"/>
    </source>
</evidence>
<dbReference type="GO" id="GO:0005763">
    <property type="term" value="C:mitochondrial small ribosomal subunit"/>
    <property type="evidence" value="ECO:0007669"/>
    <property type="project" value="InterPro"/>
</dbReference>
<dbReference type="GO" id="GO:0003735">
    <property type="term" value="F:structural constituent of ribosome"/>
    <property type="evidence" value="ECO:0007669"/>
    <property type="project" value="InterPro"/>
</dbReference>
<comment type="similarity">
    <text evidence="2">Belongs to the mitochondrion-specific ribosomal protein mS31 family.</text>
</comment>
<name>A0A9J6H3H6_HAELO</name>
<accession>A0A9J6H3H6</accession>
<evidence type="ECO:0000256" key="3">
    <source>
        <dbReference type="ARBA" id="ARBA00022946"/>
    </source>
</evidence>
<gene>
    <name evidence="9" type="ORF">HPB48_010898</name>
</gene>
<evidence type="ECO:0000313" key="9">
    <source>
        <dbReference type="EMBL" id="KAH9382338.1"/>
    </source>
</evidence>
<evidence type="ECO:0000256" key="7">
    <source>
        <dbReference type="ARBA" id="ARBA00035133"/>
    </source>
</evidence>
<dbReference type="InterPro" id="IPR026299">
    <property type="entry name" value="MRP-S31"/>
</dbReference>
<comment type="subcellular location">
    <subcellularLocation>
        <location evidence="1">Mitochondrion</location>
    </subcellularLocation>
</comment>